<evidence type="ECO:0000256" key="4">
    <source>
        <dbReference type="ARBA" id="ARBA00022989"/>
    </source>
</evidence>
<dbReference type="SUPFAM" id="SSF54523">
    <property type="entry name" value="Pili subunits"/>
    <property type="match status" value="1"/>
</dbReference>
<dbReference type="GO" id="GO:0015628">
    <property type="term" value="P:protein secretion by the type II secretion system"/>
    <property type="evidence" value="ECO:0007669"/>
    <property type="project" value="InterPro"/>
</dbReference>
<dbReference type="InterPro" id="IPR012902">
    <property type="entry name" value="N_methyl_site"/>
</dbReference>
<keyword evidence="2" id="KW-0488">Methylation</keyword>
<dbReference type="GO" id="GO:0015627">
    <property type="term" value="C:type II protein secretion system complex"/>
    <property type="evidence" value="ECO:0007669"/>
    <property type="project" value="InterPro"/>
</dbReference>
<dbReference type="PRINTS" id="PR00813">
    <property type="entry name" value="BCTERIALGSPG"/>
</dbReference>
<accession>A0A7X9FRM3</accession>
<gene>
    <name evidence="7" type="ORF">GYA55_05415</name>
</gene>
<comment type="caution">
    <text evidence="7">The sequence shown here is derived from an EMBL/GenBank/DDBJ whole genome shotgun (WGS) entry which is preliminary data.</text>
</comment>
<organism evidence="7 8">
    <name type="scientific">SAR324 cluster bacterium</name>
    <dbReference type="NCBI Taxonomy" id="2024889"/>
    <lineage>
        <taxon>Bacteria</taxon>
        <taxon>Deltaproteobacteria</taxon>
        <taxon>SAR324 cluster</taxon>
    </lineage>
</organism>
<name>A0A7X9FRM3_9DELT</name>
<dbReference type="PROSITE" id="PS00409">
    <property type="entry name" value="PROKAR_NTER_METHYL"/>
    <property type="match status" value="1"/>
</dbReference>
<evidence type="ECO:0000256" key="6">
    <source>
        <dbReference type="SAM" id="Phobius"/>
    </source>
</evidence>
<dbReference type="Proteomes" id="UP000524246">
    <property type="component" value="Unassembled WGS sequence"/>
</dbReference>
<keyword evidence="3 6" id="KW-0812">Transmembrane</keyword>
<evidence type="ECO:0000256" key="3">
    <source>
        <dbReference type="ARBA" id="ARBA00022692"/>
    </source>
</evidence>
<feature type="transmembrane region" description="Helical" evidence="6">
    <location>
        <begin position="6"/>
        <end position="26"/>
    </location>
</feature>
<evidence type="ECO:0000256" key="5">
    <source>
        <dbReference type="ARBA" id="ARBA00023136"/>
    </source>
</evidence>
<dbReference type="EMBL" id="JAAZON010000229">
    <property type="protein sequence ID" value="NMC62591.1"/>
    <property type="molecule type" value="Genomic_DNA"/>
</dbReference>
<keyword evidence="4 6" id="KW-1133">Transmembrane helix</keyword>
<dbReference type="AlphaFoldDB" id="A0A7X9FRM3"/>
<dbReference type="GO" id="GO:0016020">
    <property type="term" value="C:membrane"/>
    <property type="evidence" value="ECO:0007669"/>
    <property type="project" value="UniProtKB-SubCell"/>
</dbReference>
<dbReference type="Pfam" id="PF07963">
    <property type="entry name" value="N_methyl"/>
    <property type="match status" value="1"/>
</dbReference>
<dbReference type="Gene3D" id="3.30.700.10">
    <property type="entry name" value="Glycoprotein, Type 4 Pilin"/>
    <property type="match status" value="1"/>
</dbReference>
<dbReference type="PANTHER" id="PTHR30093">
    <property type="entry name" value="GENERAL SECRETION PATHWAY PROTEIN G"/>
    <property type="match status" value="1"/>
</dbReference>
<evidence type="ECO:0000256" key="1">
    <source>
        <dbReference type="ARBA" id="ARBA00004167"/>
    </source>
</evidence>
<proteinExistence type="predicted"/>
<sequence>MKEKGFTLIELLVVIAIIGILAAIAIPQFAEYRARGFDARARSDLRNVATAEEAYFVDNEAYLACTEATCPGALPGIDALSDGVTLSITLVGDNAFTGTSTHPKGTGATFNWDSAAGGFTN</sequence>
<dbReference type="InterPro" id="IPR000983">
    <property type="entry name" value="Bac_GSPG_pilin"/>
</dbReference>
<dbReference type="InterPro" id="IPR045584">
    <property type="entry name" value="Pilin-like"/>
</dbReference>
<evidence type="ECO:0000313" key="8">
    <source>
        <dbReference type="Proteomes" id="UP000524246"/>
    </source>
</evidence>
<keyword evidence="5 6" id="KW-0472">Membrane</keyword>
<evidence type="ECO:0000256" key="2">
    <source>
        <dbReference type="ARBA" id="ARBA00022481"/>
    </source>
</evidence>
<dbReference type="PANTHER" id="PTHR30093:SF44">
    <property type="entry name" value="TYPE II SECRETION SYSTEM CORE PROTEIN G"/>
    <property type="match status" value="1"/>
</dbReference>
<protein>
    <submittedName>
        <fullName evidence="7">Prepilin-type N-terminal cleavage/methylation domain-containing protein</fullName>
    </submittedName>
</protein>
<evidence type="ECO:0000313" key="7">
    <source>
        <dbReference type="EMBL" id="NMC62591.1"/>
    </source>
</evidence>
<comment type="subcellular location">
    <subcellularLocation>
        <location evidence="1">Membrane</location>
        <topology evidence="1">Single-pass membrane protein</topology>
    </subcellularLocation>
</comment>
<reference evidence="7 8" key="1">
    <citation type="journal article" date="2020" name="Biotechnol. Biofuels">
        <title>New insights from the biogas microbiome by comprehensive genome-resolved metagenomics of nearly 1600 species originating from multiple anaerobic digesters.</title>
        <authorList>
            <person name="Campanaro S."/>
            <person name="Treu L."/>
            <person name="Rodriguez-R L.M."/>
            <person name="Kovalovszki A."/>
            <person name="Ziels R.M."/>
            <person name="Maus I."/>
            <person name="Zhu X."/>
            <person name="Kougias P.G."/>
            <person name="Basile A."/>
            <person name="Luo G."/>
            <person name="Schluter A."/>
            <person name="Konstantinidis K.T."/>
            <person name="Angelidaki I."/>
        </authorList>
    </citation>
    <scope>NUCLEOTIDE SEQUENCE [LARGE SCALE GENOMIC DNA]</scope>
    <source>
        <strain evidence="7">AS27yjCOA_65</strain>
    </source>
</reference>
<dbReference type="NCBIfam" id="TIGR02532">
    <property type="entry name" value="IV_pilin_GFxxxE"/>
    <property type="match status" value="1"/>
</dbReference>